<dbReference type="Proteomes" id="UP000652760">
    <property type="component" value="Unassembled WGS sequence"/>
</dbReference>
<gene>
    <name evidence="2" type="ORF">JHL17_11305</name>
</gene>
<reference evidence="3" key="1">
    <citation type="submission" date="2021-01" db="EMBL/GenBank/DDBJ databases">
        <title>Genome public.</title>
        <authorList>
            <person name="Liu C."/>
            <person name="Sun Q."/>
        </authorList>
    </citation>
    <scope>NUCLEOTIDE SEQUENCE [LARGE SCALE GENOMIC DNA]</scope>
    <source>
        <strain evidence="3">YIM B02556</strain>
    </source>
</reference>
<organism evidence="2 3">
    <name type="scientific">Azospirillum endophyticum</name>
    <dbReference type="NCBI Taxonomy" id="2800326"/>
    <lineage>
        <taxon>Bacteria</taxon>
        <taxon>Pseudomonadati</taxon>
        <taxon>Pseudomonadota</taxon>
        <taxon>Alphaproteobacteria</taxon>
        <taxon>Rhodospirillales</taxon>
        <taxon>Azospirillaceae</taxon>
        <taxon>Azospirillum</taxon>
    </lineage>
</organism>
<evidence type="ECO:0000313" key="3">
    <source>
        <dbReference type="Proteomes" id="UP000652760"/>
    </source>
</evidence>
<feature type="region of interest" description="Disordered" evidence="1">
    <location>
        <begin position="61"/>
        <end position="83"/>
    </location>
</feature>
<keyword evidence="3" id="KW-1185">Reference proteome</keyword>
<proteinExistence type="predicted"/>
<sequence length="98" mass="10437">MSTKKPRLPPSAAQFAHLARGSDLLQHWGGSNASRGTSGEAAAIARRMNALYEACLPAKGSRPIRSDEQSVAEPSGASARQIAHRMMSVYDRATGTTR</sequence>
<protein>
    <submittedName>
        <fullName evidence="2">Uncharacterized protein</fullName>
    </submittedName>
</protein>
<dbReference type="EMBL" id="JAENHM010000030">
    <property type="protein sequence ID" value="MBK1838000.1"/>
    <property type="molecule type" value="Genomic_DNA"/>
</dbReference>
<dbReference type="RefSeq" id="WP_200193069.1">
    <property type="nucleotide sequence ID" value="NZ_JAENHM010000030.1"/>
</dbReference>
<accession>A0ABS1F3I8</accession>
<comment type="caution">
    <text evidence="2">The sequence shown here is derived from an EMBL/GenBank/DDBJ whole genome shotgun (WGS) entry which is preliminary data.</text>
</comment>
<name>A0ABS1F3I8_9PROT</name>
<evidence type="ECO:0000256" key="1">
    <source>
        <dbReference type="SAM" id="MobiDB-lite"/>
    </source>
</evidence>
<evidence type="ECO:0000313" key="2">
    <source>
        <dbReference type="EMBL" id="MBK1838000.1"/>
    </source>
</evidence>